<evidence type="ECO:0000313" key="3">
    <source>
        <dbReference type="Proteomes" id="UP000076722"/>
    </source>
</evidence>
<dbReference type="STRING" id="1314777.A0A164SRB1"/>
<dbReference type="Pfam" id="PF24564">
    <property type="entry name" value="DUF7605"/>
    <property type="match status" value="1"/>
</dbReference>
<dbReference type="PANTHER" id="PTHR36681">
    <property type="entry name" value="NUCLEAR GTPASE, GERMINAL CENTER-ASSOCIATED, TANDEM DUPLICATE 3"/>
    <property type="match status" value="1"/>
</dbReference>
<organism evidence="2 3">
    <name type="scientific">Sistotremastrum niveocremeum HHB9708</name>
    <dbReference type="NCBI Taxonomy" id="1314777"/>
    <lineage>
        <taxon>Eukaryota</taxon>
        <taxon>Fungi</taxon>
        <taxon>Dikarya</taxon>
        <taxon>Basidiomycota</taxon>
        <taxon>Agaricomycotina</taxon>
        <taxon>Agaricomycetes</taxon>
        <taxon>Sistotremastrales</taxon>
        <taxon>Sistotremastraceae</taxon>
        <taxon>Sertulicium</taxon>
        <taxon>Sertulicium niveocremeum</taxon>
    </lineage>
</organism>
<name>A0A164SRB1_9AGAM</name>
<sequence length="124" mass="13628">DLNAELAKPMIEEIARSWASLFESNPYQALHTAALDKLDEILNEVVASAPDGMKDRVRVQKQNTVKEVCHDIAEFVRRAKSAMTASQKAATRCLDPHIKSQMQEGYDAAEAECGPGAMARKKVA</sequence>
<dbReference type="EMBL" id="KV419413">
    <property type="protein sequence ID" value="KZS91725.1"/>
    <property type="molecule type" value="Genomic_DNA"/>
</dbReference>
<dbReference type="InterPro" id="IPR056024">
    <property type="entry name" value="DUF7605"/>
</dbReference>
<evidence type="ECO:0000259" key="1">
    <source>
        <dbReference type="Pfam" id="PF24564"/>
    </source>
</evidence>
<accession>A0A164SRB1</accession>
<dbReference type="AlphaFoldDB" id="A0A164SRB1"/>
<keyword evidence="3" id="KW-1185">Reference proteome</keyword>
<gene>
    <name evidence="2" type="ORF">SISNIDRAFT_413750</name>
</gene>
<protein>
    <recommendedName>
        <fullName evidence="1">DUF7605 domain-containing protein</fullName>
    </recommendedName>
</protein>
<proteinExistence type="predicted"/>
<feature type="non-terminal residue" evidence="2">
    <location>
        <position position="1"/>
    </location>
</feature>
<dbReference type="Proteomes" id="UP000076722">
    <property type="component" value="Unassembled WGS sequence"/>
</dbReference>
<dbReference type="PANTHER" id="PTHR36681:SF3">
    <property type="entry name" value="NUCLEAR GTPASE, GERMINAL CENTER-ASSOCIATED, TANDEM DUPLICATE 3"/>
    <property type="match status" value="1"/>
</dbReference>
<reference evidence="2 3" key="1">
    <citation type="journal article" date="2016" name="Mol. Biol. Evol.">
        <title>Comparative Genomics of Early-Diverging Mushroom-Forming Fungi Provides Insights into the Origins of Lignocellulose Decay Capabilities.</title>
        <authorList>
            <person name="Nagy L.G."/>
            <person name="Riley R."/>
            <person name="Tritt A."/>
            <person name="Adam C."/>
            <person name="Daum C."/>
            <person name="Floudas D."/>
            <person name="Sun H."/>
            <person name="Yadav J.S."/>
            <person name="Pangilinan J."/>
            <person name="Larsson K.H."/>
            <person name="Matsuura K."/>
            <person name="Barry K."/>
            <person name="Labutti K."/>
            <person name="Kuo R."/>
            <person name="Ohm R.A."/>
            <person name="Bhattacharya S.S."/>
            <person name="Shirouzu T."/>
            <person name="Yoshinaga Y."/>
            <person name="Martin F.M."/>
            <person name="Grigoriev I.V."/>
            <person name="Hibbett D.S."/>
        </authorList>
    </citation>
    <scope>NUCLEOTIDE SEQUENCE [LARGE SCALE GENOMIC DNA]</scope>
    <source>
        <strain evidence="2 3">HHB9708</strain>
    </source>
</reference>
<evidence type="ECO:0000313" key="2">
    <source>
        <dbReference type="EMBL" id="KZS91725.1"/>
    </source>
</evidence>
<feature type="domain" description="DUF7605" evidence="1">
    <location>
        <begin position="3"/>
        <end position="122"/>
    </location>
</feature>